<evidence type="ECO:0000256" key="4">
    <source>
        <dbReference type="ARBA" id="ARBA00022723"/>
    </source>
</evidence>
<comment type="subunit">
    <text evidence="10">Homodimer.</text>
</comment>
<keyword evidence="9 10" id="KW-0694">RNA-binding</keyword>
<dbReference type="Gene3D" id="3.30.460.10">
    <property type="entry name" value="Beta Polymerase, domain 2"/>
    <property type="match status" value="1"/>
</dbReference>
<evidence type="ECO:0000256" key="2">
    <source>
        <dbReference type="ARBA" id="ARBA00022694"/>
    </source>
</evidence>
<dbReference type="InterPro" id="IPR002934">
    <property type="entry name" value="Polymerase_NTP_transf_dom"/>
</dbReference>
<dbReference type="InterPro" id="IPR008229">
    <property type="entry name" value="CCA-adding_arc"/>
</dbReference>
<dbReference type="SUPFAM" id="SSF81631">
    <property type="entry name" value="PAP/OAS1 substrate-binding domain"/>
    <property type="match status" value="1"/>
</dbReference>
<comment type="similarity">
    <text evidence="10">Belongs to the tRNA nucleotidyltransferase/poly(A) polymerase family. Archaeal CCA-adding enzyme subfamily.</text>
</comment>
<comment type="catalytic activity">
    <reaction evidence="10">
        <text>a tRNA with a 3' CCA end + 2 CTP + ATP = a tRNA with a 3' CCACCA end + 3 diphosphate</text>
        <dbReference type="Rhea" id="RHEA:76235"/>
        <dbReference type="Rhea" id="RHEA-COMP:10468"/>
        <dbReference type="Rhea" id="RHEA-COMP:18655"/>
        <dbReference type="ChEBI" id="CHEBI:30616"/>
        <dbReference type="ChEBI" id="CHEBI:33019"/>
        <dbReference type="ChEBI" id="CHEBI:37563"/>
        <dbReference type="ChEBI" id="CHEBI:83071"/>
        <dbReference type="ChEBI" id="CHEBI:195187"/>
    </reaction>
</comment>
<evidence type="ECO:0000259" key="12">
    <source>
        <dbReference type="Pfam" id="PF09249"/>
    </source>
</evidence>
<comment type="caution">
    <text evidence="14">The sequence shown here is derived from an EMBL/GenBank/DDBJ whole genome shotgun (WGS) entry which is preliminary data.</text>
</comment>
<feature type="binding site" evidence="10">
    <location>
        <position position="56"/>
    </location>
    <ligand>
        <name>ATP</name>
        <dbReference type="ChEBI" id="CHEBI:30616"/>
    </ligand>
</feature>
<dbReference type="NCBIfam" id="TIGR03671">
    <property type="entry name" value="cca_archaeal"/>
    <property type="match status" value="1"/>
</dbReference>
<keyword evidence="7 10" id="KW-0067">ATP-binding</keyword>
<evidence type="ECO:0000256" key="6">
    <source>
        <dbReference type="ARBA" id="ARBA00022800"/>
    </source>
</evidence>
<dbReference type="OrthoDB" id="7378at2157"/>
<dbReference type="STRING" id="662479.C440_06792"/>
<evidence type="ECO:0000256" key="1">
    <source>
        <dbReference type="ARBA" id="ARBA00022679"/>
    </source>
</evidence>
<dbReference type="PROSITE" id="PS50152">
    <property type="entry name" value="25A_SYNTH_3"/>
    <property type="match status" value="1"/>
</dbReference>
<dbReference type="Gene3D" id="1.10.1410.30">
    <property type="entry name" value="CCA tRNA nucleotidyltransferase, domain 2"/>
    <property type="match status" value="1"/>
</dbReference>
<keyword evidence="6 10" id="KW-0692">RNA repair</keyword>
<feature type="binding site" evidence="10">
    <location>
        <position position="70"/>
    </location>
    <ligand>
        <name>Mg(2+)</name>
        <dbReference type="ChEBI" id="CHEBI:18420"/>
    </ligand>
</feature>
<dbReference type="GO" id="GO:0160016">
    <property type="term" value="F:CCACCA tRNA nucleotidyltransferase activity"/>
    <property type="evidence" value="ECO:0007669"/>
    <property type="project" value="RHEA"/>
</dbReference>
<dbReference type="RefSeq" id="WP_008319561.1">
    <property type="nucleotide sequence ID" value="NZ_AOLN01000011.1"/>
</dbReference>
<gene>
    <name evidence="10" type="primary">cca</name>
    <name evidence="14" type="ORF">C440_06792</name>
</gene>
<dbReference type="PANTHER" id="PTHR39643:SF1">
    <property type="entry name" value="CCA-ADDING ENZYME"/>
    <property type="match status" value="1"/>
</dbReference>
<evidence type="ECO:0000256" key="10">
    <source>
        <dbReference type="HAMAP-Rule" id="MF_01264"/>
    </source>
</evidence>
<feature type="binding site" evidence="10">
    <location>
        <position position="142"/>
    </location>
    <ligand>
        <name>CTP</name>
        <dbReference type="ChEBI" id="CHEBI:37563"/>
    </ligand>
</feature>
<feature type="binding site" evidence="10">
    <location>
        <position position="171"/>
    </location>
    <ligand>
        <name>CTP</name>
        <dbReference type="ChEBI" id="CHEBI:37563"/>
    </ligand>
</feature>
<feature type="domain" description="CCA-adding enzyme C-terminal" evidence="13">
    <location>
        <begin position="285"/>
        <end position="431"/>
    </location>
</feature>
<feature type="binding site" evidence="10">
    <location>
        <position position="162"/>
    </location>
    <ligand>
        <name>ATP</name>
        <dbReference type="ChEBI" id="CHEBI:30616"/>
    </ligand>
</feature>
<feature type="domain" description="Polymerase nucleotidyl transferase" evidence="11">
    <location>
        <begin position="48"/>
        <end position="142"/>
    </location>
</feature>
<name>M0IDC4_9EURY</name>
<dbReference type="GO" id="GO:0001680">
    <property type="term" value="P:tRNA 3'-terminal CCA addition"/>
    <property type="evidence" value="ECO:0007669"/>
    <property type="project" value="UniProtKB-UniRule"/>
</dbReference>
<keyword evidence="3 10" id="KW-0548">Nucleotidyltransferase</keyword>
<feature type="binding site" evidence="10">
    <location>
        <position position="171"/>
    </location>
    <ligand>
        <name>ATP</name>
        <dbReference type="ChEBI" id="CHEBI:30616"/>
    </ligand>
</feature>
<evidence type="ECO:0000259" key="11">
    <source>
        <dbReference type="Pfam" id="PF01909"/>
    </source>
</evidence>
<dbReference type="Pfam" id="PF21133">
    <property type="entry name" value="CAA_C"/>
    <property type="match status" value="1"/>
</dbReference>
<proteinExistence type="inferred from homology"/>
<dbReference type="GO" id="GO:0000287">
    <property type="term" value="F:magnesium ion binding"/>
    <property type="evidence" value="ECO:0007669"/>
    <property type="project" value="UniProtKB-UniRule"/>
</dbReference>
<dbReference type="AlphaFoldDB" id="M0IDC4"/>
<organism evidence="14 15">
    <name type="scientific">Haloferax mucosum ATCC BAA-1512</name>
    <dbReference type="NCBI Taxonomy" id="662479"/>
    <lineage>
        <taxon>Archaea</taxon>
        <taxon>Methanobacteriati</taxon>
        <taxon>Methanobacteriota</taxon>
        <taxon>Stenosarchaea group</taxon>
        <taxon>Halobacteria</taxon>
        <taxon>Halobacteriales</taxon>
        <taxon>Haloferacaceae</taxon>
        <taxon>Haloferax</taxon>
    </lineage>
</organism>
<evidence type="ECO:0000256" key="7">
    <source>
        <dbReference type="ARBA" id="ARBA00022840"/>
    </source>
</evidence>
<feature type="binding site" evidence="10">
    <location>
        <position position="68"/>
    </location>
    <ligand>
        <name>Mg(2+)</name>
        <dbReference type="ChEBI" id="CHEBI:18420"/>
    </ligand>
</feature>
<dbReference type="Gene3D" id="3.30.70.590">
    <property type="entry name" value="Poly(A) polymerase predicted RNA binding domain"/>
    <property type="match status" value="1"/>
</dbReference>
<keyword evidence="2 10" id="KW-0819">tRNA processing</keyword>
<dbReference type="PATRIC" id="fig|662479.7.peg.1371"/>
<evidence type="ECO:0000256" key="9">
    <source>
        <dbReference type="ARBA" id="ARBA00022884"/>
    </source>
</evidence>
<feature type="binding site" evidence="10">
    <location>
        <position position="59"/>
    </location>
    <ligand>
        <name>CTP</name>
        <dbReference type="ChEBI" id="CHEBI:37563"/>
    </ligand>
</feature>
<dbReference type="Pfam" id="PF01909">
    <property type="entry name" value="NTP_transf_2"/>
    <property type="match status" value="1"/>
</dbReference>
<keyword evidence="8 10" id="KW-0460">Magnesium</keyword>
<protein>
    <recommendedName>
        <fullName evidence="10">CCA-adding enzyme</fullName>
        <ecNumber evidence="10">2.7.7.72</ecNumber>
    </recommendedName>
    <alternativeName>
        <fullName evidence="10">CCA tRNA nucleotidyltransferase</fullName>
    </alternativeName>
    <alternativeName>
        <fullName evidence="10">tRNA CCA-pyrophosphorylase</fullName>
    </alternativeName>
    <alternativeName>
        <fullName evidence="10">tRNA adenylyl-/cytidylyl- transferase</fullName>
    </alternativeName>
    <alternativeName>
        <fullName evidence="10">tRNA nucleotidyltransferase</fullName>
    </alternativeName>
    <alternativeName>
        <fullName evidence="10">tRNA-NT</fullName>
    </alternativeName>
</protein>
<dbReference type="GO" id="GO:0000049">
    <property type="term" value="F:tRNA binding"/>
    <property type="evidence" value="ECO:0007669"/>
    <property type="project" value="UniProtKB-UniRule"/>
</dbReference>
<reference evidence="14 15" key="1">
    <citation type="journal article" date="2014" name="PLoS Genet.">
        <title>Phylogenetically driven sequencing of extremely halophilic archaea reveals strategies for static and dynamic osmo-response.</title>
        <authorList>
            <person name="Becker E.A."/>
            <person name="Seitzer P.M."/>
            <person name="Tritt A."/>
            <person name="Larsen D."/>
            <person name="Krusor M."/>
            <person name="Yao A.I."/>
            <person name="Wu D."/>
            <person name="Madern D."/>
            <person name="Eisen J.A."/>
            <person name="Darling A.E."/>
            <person name="Facciotti M.T."/>
        </authorList>
    </citation>
    <scope>NUCLEOTIDE SEQUENCE [LARGE SCALE GENOMIC DNA]</scope>
    <source>
        <strain evidence="14 15">ATCC BAA-1512</strain>
    </source>
</reference>
<keyword evidence="4 10" id="KW-0479">Metal-binding</keyword>
<dbReference type="GO" id="GO:0004810">
    <property type="term" value="F:CCA tRNA nucleotidyltransferase activity"/>
    <property type="evidence" value="ECO:0007669"/>
    <property type="project" value="UniProtKB-UniRule"/>
</dbReference>
<evidence type="ECO:0000313" key="14">
    <source>
        <dbReference type="EMBL" id="ELZ94761.1"/>
    </source>
</evidence>
<dbReference type="InterPro" id="IPR006116">
    <property type="entry name" value="NT_2-5OAS_ClassI-CCAase"/>
</dbReference>
<feature type="binding site" evidence="10">
    <location>
        <position position="162"/>
    </location>
    <ligand>
        <name>CTP</name>
        <dbReference type="ChEBI" id="CHEBI:37563"/>
    </ligand>
</feature>
<dbReference type="Proteomes" id="UP000011550">
    <property type="component" value="Unassembled WGS sequence"/>
</dbReference>
<feature type="binding site" evidence="10">
    <location>
        <position position="119"/>
    </location>
    <ligand>
        <name>Mg(2+)</name>
        <dbReference type="ChEBI" id="CHEBI:18420"/>
    </ligand>
</feature>
<feature type="binding site" evidence="10">
    <location>
        <position position="56"/>
    </location>
    <ligand>
        <name>CTP</name>
        <dbReference type="ChEBI" id="CHEBI:37563"/>
    </ligand>
</feature>
<keyword evidence="1 10" id="KW-0808">Transferase</keyword>
<comment type="miscellaneous">
    <text evidence="10">A single active site specifically recognizes both ATP and CTP and is responsible for their addition.</text>
</comment>
<dbReference type="EC" id="2.7.7.72" evidence="10"/>
<dbReference type="PANTHER" id="PTHR39643">
    <property type="entry name" value="CCA-ADDING ENZYME"/>
    <property type="match status" value="1"/>
</dbReference>
<comment type="catalytic activity">
    <reaction evidence="10">
        <text>a tRNA precursor + 2 CTP + ATP = a tRNA with a 3' CCA end + 3 diphosphate</text>
        <dbReference type="Rhea" id="RHEA:14433"/>
        <dbReference type="Rhea" id="RHEA-COMP:10465"/>
        <dbReference type="Rhea" id="RHEA-COMP:10468"/>
        <dbReference type="ChEBI" id="CHEBI:30616"/>
        <dbReference type="ChEBI" id="CHEBI:33019"/>
        <dbReference type="ChEBI" id="CHEBI:37563"/>
        <dbReference type="ChEBI" id="CHEBI:74896"/>
        <dbReference type="ChEBI" id="CHEBI:83071"/>
        <dbReference type="EC" id="2.7.7.72"/>
    </reaction>
</comment>
<sequence length="453" mass="50123">MTNSDLAAVVAAVRERIDPDEAERRALADAAAALETRVHDALDDVPVTADVLQVGSTARGTWLSGDRDIDLFVRFPDDLDREQLASYGLEVGHAVLPNGHEEYAEHPYVKGDYDGFDVDLVPCYDVPTAPEIRSAVDRTPFHNEYLVEHLDDDLAADVRVFKRFLKGIGAYGSDLRTEGFSGYLAELLVLEHGGFEPLIQAASDWHPQVEFDPEDHGTRTFSDPLVVIDPTDSERNVAAVCSAENVARLQHYARDLLADPREELFFRADPPVLDANEVRSHLDRRGTTAAAVVFDAPDLVDDQLYPQLRKSLDGVADELDRRGFDVFRTELFAADDAVLFVELSVAERPAVERHVGPPVHVRQHAEGFYGAYENGNGYYGPFLDGDRYVVEREREFTSATAFLTSGALFDVALGKHVESTLREDGYDVLVGDEVATLAATFGGELARYFDPRP</sequence>
<dbReference type="EMBL" id="AOLN01000011">
    <property type="protein sequence ID" value="ELZ94761.1"/>
    <property type="molecule type" value="Genomic_DNA"/>
</dbReference>
<dbReference type="InterPro" id="IPR043519">
    <property type="entry name" value="NT_sf"/>
</dbReference>
<dbReference type="PIRSF" id="PIRSF005335">
    <property type="entry name" value="CCA_arch"/>
    <property type="match status" value="1"/>
</dbReference>
<dbReference type="Gene3D" id="3.30.70.1550">
    <property type="entry name" value="Archaeal tRNA CCA-adding enzyme catalytic domain"/>
    <property type="match status" value="1"/>
</dbReference>
<comment type="cofactor">
    <cofactor evidence="10">
        <name>Mg(2+)</name>
        <dbReference type="ChEBI" id="CHEBI:18420"/>
    </cofactor>
</comment>
<dbReference type="HAMAP" id="MF_01264">
    <property type="entry name" value="CCA_arch"/>
    <property type="match status" value="1"/>
</dbReference>
<dbReference type="InterPro" id="IPR042090">
    <property type="entry name" value="CCA_tRNA_nucleotrans_2"/>
</dbReference>
<keyword evidence="15" id="KW-1185">Reference proteome</keyword>
<keyword evidence="5 10" id="KW-0547">Nucleotide-binding</keyword>
<comment type="function">
    <text evidence="10">Catalyzes the addition and repair of the essential 3'-terminal CCA sequence in tRNAs without using a nucleic acid template. Adds these three nucleotides in the order of C, C, and A to the tRNA nucleotide-73, using CTP and ATP as substrates and producing inorganic pyrophosphate. tRNA 3'-terminal CCA addition is required both for tRNA processing and repair. Also involved in tRNA surveillance by mediating tandem CCA addition to generate a CCACCA at the 3' terminus of unstable tRNAs. While stable tRNAs receive only 3'-terminal CCA, unstable tRNAs are marked with CCACCA and rapidly degraded.</text>
</comment>
<dbReference type="InterPro" id="IPR015329">
    <property type="entry name" value="tRNA_NucTransf2"/>
</dbReference>
<feature type="binding site" evidence="10">
    <location>
        <position position="142"/>
    </location>
    <ligand>
        <name>ATP</name>
        <dbReference type="ChEBI" id="CHEBI:30616"/>
    </ligand>
</feature>
<evidence type="ECO:0000259" key="13">
    <source>
        <dbReference type="Pfam" id="PF21133"/>
    </source>
</evidence>
<dbReference type="InterPro" id="IPR048833">
    <property type="entry name" value="CAA_C"/>
</dbReference>
<dbReference type="GO" id="GO:0005524">
    <property type="term" value="F:ATP binding"/>
    <property type="evidence" value="ECO:0007669"/>
    <property type="project" value="UniProtKB-UniRule"/>
</dbReference>
<evidence type="ECO:0000256" key="5">
    <source>
        <dbReference type="ARBA" id="ARBA00022741"/>
    </source>
</evidence>
<evidence type="ECO:0000256" key="3">
    <source>
        <dbReference type="ARBA" id="ARBA00022695"/>
    </source>
</evidence>
<dbReference type="CDD" id="cd05400">
    <property type="entry name" value="NT_2-5OAS_ClassI-CCAase"/>
    <property type="match status" value="1"/>
</dbReference>
<evidence type="ECO:0000313" key="15">
    <source>
        <dbReference type="Proteomes" id="UP000011550"/>
    </source>
</evidence>
<accession>M0IDC4</accession>
<feature type="binding site" evidence="10">
    <location>
        <position position="59"/>
    </location>
    <ligand>
        <name>ATP</name>
        <dbReference type="ChEBI" id="CHEBI:30616"/>
    </ligand>
</feature>
<dbReference type="GO" id="GO:0042245">
    <property type="term" value="P:RNA repair"/>
    <property type="evidence" value="ECO:0007669"/>
    <property type="project" value="UniProtKB-KW"/>
</dbReference>
<dbReference type="SUPFAM" id="SSF81301">
    <property type="entry name" value="Nucleotidyltransferase"/>
    <property type="match status" value="1"/>
</dbReference>
<dbReference type="Pfam" id="PF09249">
    <property type="entry name" value="tRNA_NucTransf2"/>
    <property type="match status" value="1"/>
</dbReference>
<dbReference type="InterPro" id="IPR011068">
    <property type="entry name" value="NuclTrfase_I-like_C"/>
</dbReference>
<evidence type="ECO:0000256" key="8">
    <source>
        <dbReference type="ARBA" id="ARBA00022842"/>
    </source>
</evidence>
<dbReference type="SUPFAM" id="SSF55003">
    <property type="entry name" value="PAP/Archaeal CCA-adding enzyme, C-terminal domain"/>
    <property type="match status" value="1"/>
</dbReference>
<feature type="domain" description="tRNA nucleotidyltransferase substrate binding" evidence="12">
    <location>
        <begin position="157"/>
        <end position="266"/>
    </location>
</feature>